<protein>
    <submittedName>
        <fullName evidence="1">Uncharacterized protein</fullName>
    </submittedName>
</protein>
<reference evidence="1 2" key="1">
    <citation type="submission" date="2015-11" db="EMBL/GenBank/DDBJ databases">
        <title>Draft genome sequences of new species of the genus Lactobacillus isolated from orchardgrass silage.</title>
        <authorList>
            <person name="Tohno M."/>
            <person name="Tanizawa Y."/>
            <person name="Arita M."/>
        </authorList>
    </citation>
    <scope>NUCLEOTIDE SEQUENCE [LARGE SCALE GENOMIC DNA]</scope>
    <source>
        <strain evidence="1 2">IWT140</strain>
    </source>
</reference>
<organism evidence="1 2">
    <name type="scientific">Secundilactobacillus pentosiphilus</name>
    <dbReference type="NCBI Taxonomy" id="1714682"/>
    <lineage>
        <taxon>Bacteria</taxon>
        <taxon>Bacillati</taxon>
        <taxon>Bacillota</taxon>
        <taxon>Bacilli</taxon>
        <taxon>Lactobacillales</taxon>
        <taxon>Lactobacillaceae</taxon>
        <taxon>Secundilactobacillus</taxon>
    </lineage>
</organism>
<sequence length="62" mass="6881">MKCKLCNGSGRIYTETNWGVQIAPCPNCNQALKAQKQAEFKQAAKAVKTPDWVREAVTDILN</sequence>
<gene>
    <name evidence="1" type="ORF">IWT140_01746</name>
</gene>
<evidence type="ECO:0000313" key="1">
    <source>
        <dbReference type="EMBL" id="GAX04109.1"/>
    </source>
</evidence>
<name>A0A1Z5IQU5_9LACO</name>
<dbReference type="RefSeq" id="WP_089089065.1">
    <property type="nucleotide sequence ID" value="NZ_BCMH01000012.1"/>
</dbReference>
<evidence type="ECO:0000313" key="2">
    <source>
        <dbReference type="Proteomes" id="UP000198430"/>
    </source>
</evidence>
<keyword evidence="2" id="KW-1185">Reference proteome</keyword>
<dbReference type="Proteomes" id="UP000198430">
    <property type="component" value="Unassembled WGS sequence"/>
</dbReference>
<dbReference type="AlphaFoldDB" id="A0A1Z5IQU5"/>
<dbReference type="EMBL" id="BCMH01000012">
    <property type="protein sequence ID" value="GAX04109.1"/>
    <property type="molecule type" value="Genomic_DNA"/>
</dbReference>
<accession>A0A1Z5IQU5</accession>
<comment type="caution">
    <text evidence="1">The sequence shown here is derived from an EMBL/GenBank/DDBJ whole genome shotgun (WGS) entry which is preliminary data.</text>
</comment>
<proteinExistence type="predicted"/>